<proteinExistence type="predicted"/>
<evidence type="ECO:0000313" key="1">
    <source>
        <dbReference type="EMBL" id="MDQ0008516.1"/>
    </source>
</evidence>
<comment type="caution">
    <text evidence="1">The sequence shown here is derived from an EMBL/GenBank/DDBJ whole genome shotgun (WGS) entry which is preliminary data.</text>
</comment>
<dbReference type="InterPro" id="IPR038072">
    <property type="entry name" value="GspK_central_sf"/>
</dbReference>
<dbReference type="Proteomes" id="UP001237737">
    <property type="component" value="Unassembled WGS sequence"/>
</dbReference>
<dbReference type="PANTHER" id="PTHR38831">
    <property type="entry name" value="TYPE II SECRETION SYSTEM PROTEIN K"/>
    <property type="match status" value="1"/>
</dbReference>
<gene>
    <name evidence="1" type="ORF">J2T07_000675</name>
</gene>
<organism evidence="1 2">
    <name type="scientific">Luteibacter jiangsuensis</name>
    <dbReference type="NCBI Taxonomy" id="637577"/>
    <lineage>
        <taxon>Bacteria</taxon>
        <taxon>Pseudomonadati</taxon>
        <taxon>Pseudomonadota</taxon>
        <taxon>Gammaproteobacteria</taxon>
        <taxon>Lysobacterales</taxon>
        <taxon>Rhodanobacteraceae</taxon>
        <taxon>Luteibacter</taxon>
    </lineage>
</organism>
<evidence type="ECO:0000313" key="2">
    <source>
        <dbReference type="Proteomes" id="UP001237737"/>
    </source>
</evidence>
<name>A0ABT9SU57_9GAMM</name>
<keyword evidence="2" id="KW-1185">Reference proteome</keyword>
<accession>A0ABT9SU57</accession>
<dbReference type="EMBL" id="JAUSSK010000001">
    <property type="protein sequence ID" value="MDQ0008516.1"/>
    <property type="molecule type" value="Genomic_DNA"/>
</dbReference>
<protein>
    <submittedName>
        <fullName evidence="1">General secretion pathway protein K</fullName>
    </submittedName>
</protein>
<sequence length="289" mass="30722">MKTFPWTMKQRGVALLVVLWGCTLAAITLGALATSARVESTQARGQSLRLEAFYAAEAGIEHAVFMLNAREDTQRWIADGRAYGFRLGRADVQLDIGDEDGKVNLNTASPELIGRLLAASGVDASLVPRFQAAIARWGTRGHMQASLLLAKGGFSSIDELYRVPGISVDAVERIVPFLTLWTADPPNLAHAAPVVVAAVTGAGPEAARSYVDQVRALPPGASALPMLPGTGSGNAAKGFSGIVSITSRARLAEGPTLTLDVTLIMHSEPGNPRPYRIVRWAERSSEKNL</sequence>
<dbReference type="RefSeq" id="WP_306847256.1">
    <property type="nucleotide sequence ID" value="NZ_JAUSSK010000001.1"/>
</dbReference>
<dbReference type="SUPFAM" id="SSF158544">
    <property type="entry name" value="GspK insert domain-like"/>
    <property type="match status" value="1"/>
</dbReference>
<reference evidence="1 2" key="1">
    <citation type="submission" date="2023-07" db="EMBL/GenBank/DDBJ databases">
        <title>Sorghum-associated microbial communities from plants grown in Nebraska, USA.</title>
        <authorList>
            <person name="Schachtman D."/>
        </authorList>
    </citation>
    <scope>NUCLEOTIDE SEQUENCE [LARGE SCALE GENOMIC DNA]</scope>
    <source>
        <strain evidence="1 2">CC60</strain>
    </source>
</reference>
<dbReference type="PANTHER" id="PTHR38831:SF2">
    <property type="entry name" value="TYPE II SECRETION SYSTEM PROTEIN K"/>
    <property type="match status" value="1"/>
</dbReference>
<dbReference type="InterPro" id="IPR005628">
    <property type="entry name" value="GspK"/>
</dbReference>